<organism evidence="3 4">
    <name type="scientific">Ectocarpus siliculosus</name>
    <name type="common">Brown alga</name>
    <name type="synonym">Conferva siliculosa</name>
    <dbReference type="NCBI Taxonomy" id="2880"/>
    <lineage>
        <taxon>Eukaryota</taxon>
        <taxon>Sar</taxon>
        <taxon>Stramenopiles</taxon>
        <taxon>Ochrophyta</taxon>
        <taxon>PX clade</taxon>
        <taxon>Phaeophyceae</taxon>
        <taxon>Ectocarpales</taxon>
        <taxon>Ectocarpaceae</taxon>
        <taxon>Ectocarpus</taxon>
    </lineage>
</organism>
<evidence type="ECO:0000313" key="3">
    <source>
        <dbReference type="EMBL" id="CBN74404.1"/>
    </source>
</evidence>
<evidence type="ECO:0000313" key="4">
    <source>
        <dbReference type="Proteomes" id="UP000002630"/>
    </source>
</evidence>
<keyword evidence="2" id="KW-0812">Transmembrane</keyword>
<name>D8LHX3_ECTSI</name>
<evidence type="ECO:0000256" key="1">
    <source>
        <dbReference type="SAM" id="MobiDB-lite"/>
    </source>
</evidence>
<reference evidence="3 4" key="1">
    <citation type="journal article" date="2010" name="Nature">
        <title>The Ectocarpus genome and the independent evolution of multicellularity in brown algae.</title>
        <authorList>
            <person name="Cock J.M."/>
            <person name="Sterck L."/>
            <person name="Rouze P."/>
            <person name="Scornet D."/>
            <person name="Allen A.E."/>
            <person name="Amoutzias G."/>
            <person name="Anthouard V."/>
            <person name="Artiguenave F."/>
            <person name="Aury J.M."/>
            <person name="Badger J.H."/>
            <person name="Beszteri B."/>
            <person name="Billiau K."/>
            <person name="Bonnet E."/>
            <person name="Bothwell J.H."/>
            <person name="Bowler C."/>
            <person name="Boyen C."/>
            <person name="Brownlee C."/>
            <person name="Carrano C.J."/>
            <person name="Charrier B."/>
            <person name="Cho G.Y."/>
            <person name="Coelho S.M."/>
            <person name="Collen J."/>
            <person name="Corre E."/>
            <person name="Da Silva C."/>
            <person name="Delage L."/>
            <person name="Delaroque N."/>
            <person name="Dittami S.M."/>
            <person name="Doulbeau S."/>
            <person name="Elias M."/>
            <person name="Farnham G."/>
            <person name="Gachon C.M."/>
            <person name="Gschloessl B."/>
            <person name="Heesch S."/>
            <person name="Jabbari K."/>
            <person name="Jubin C."/>
            <person name="Kawai H."/>
            <person name="Kimura K."/>
            <person name="Kloareg B."/>
            <person name="Kupper F.C."/>
            <person name="Lang D."/>
            <person name="Le Bail A."/>
            <person name="Leblanc C."/>
            <person name="Lerouge P."/>
            <person name="Lohr M."/>
            <person name="Lopez P.J."/>
            <person name="Martens C."/>
            <person name="Maumus F."/>
            <person name="Michel G."/>
            <person name="Miranda-Saavedra D."/>
            <person name="Morales J."/>
            <person name="Moreau H."/>
            <person name="Motomura T."/>
            <person name="Nagasato C."/>
            <person name="Napoli C.A."/>
            <person name="Nelson D.R."/>
            <person name="Nyvall-Collen P."/>
            <person name="Peters A.F."/>
            <person name="Pommier C."/>
            <person name="Potin P."/>
            <person name="Poulain J."/>
            <person name="Quesneville H."/>
            <person name="Read B."/>
            <person name="Rensing S.A."/>
            <person name="Ritter A."/>
            <person name="Rousvoal S."/>
            <person name="Samanta M."/>
            <person name="Samson G."/>
            <person name="Schroeder D.C."/>
            <person name="Segurens B."/>
            <person name="Strittmatter M."/>
            <person name="Tonon T."/>
            <person name="Tregear J.W."/>
            <person name="Valentin K."/>
            <person name="von Dassow P."/>
            <person name="Yamagishi T."/>
            <person name="Van de Peer Y."/>
            <person name="Wincker P."/>
        </authorList>
    </citation>
    <scope>NUCLEOTIDE SEQUENCE [LARGE SCALE GENOMIC DNA]</scope>
    <source>
        <strain evidence="4">Ec32 / CCAP1310/4</strain>
    </source>
</reference>
<keyword evidence="4" id="KW-1185">Reference proteome</keyword>
<dbReference type="Proteomes" id="UP000002630">
    <property type="component" value="Linkage Group LG13"/>
</dbReference>
<keyword evidence="2" id="KW-0472">Membrane</keyword>
<feature type="transmembrane region" description="Helical" evidence="2">
    <location>
        <begin position="213"/>
        <end position="232"/>
    </location>
</feature>
<dbReference type="EMBL" id="FN649738">
    <property type="protein sequence ID" value="CBN74404.1"/>
    <property type="molecule type" value="Genomic_DNA"/>
</dbReference>
<feature type="transmembrane region" description="Helical" evidence="2">
    <location>
        <begin position="283"/>
        <end position="304"/>
    </location>
</feature>
<dbReference type="OrthoDB" id="10308704at2759"/>
<dbReference type="InParanoid" id="D8LHX3"/>
<protein>
    <submittedName>
        <fullName evidence="3">Uncharacterized protein</fullName>
    </submittedName>
</protein>
<feature type="region of interest" description="Disordered" evidence="1">
    <location>
        <begin position="425"/>
        <end position="485"/>
    </location>
</feature>
<proteinExistence type="predicted"/>
<dbReference type="AlphaFoldDB" id="D8LHX3"/>
<keyword evidence="2" id="KW-1133">Transmembrane helix</keyword>
<accession>D8LHX3</accession>
<gene>
    <name evidence="3" type="ORF">Esi_0020_0116</name>
</gene>
<feature type="compositionally biased region" description="Basic and acidic residues" evidence="1">
    <location>
        <begin position="440"/>
        <end position="452"/>
    </location>
</feature>
<evidence type="ECO:0000256" key="2">
    <source>
        <dbReference type="SAM" id="Phobius"/>
    </source>
</evidence>
<sequence length="485" mass="51871">MGGAGNAAVVAVGRTFFRVAIVGYTLSGLAMFPSVILGVSKGYFEWEMDRCTCVVEQEAAATTGQPIVSSSSLSGTGTTAGASSSCVFGQDFAKVSIGWKEFTYDKLVHTVGCPIATAFYEANPALDDDDLNLDNERSLYFFDEVYPLDGEFQKTDNPTQADESNGGSEAGGGVVAMQVVLTFFSILTYKMLKASYLSNGSHCSIGLALMTRLNLLVGVGTAAAIVSFWWLIEGRFGDEQKALTTALENILFDECWGETADDDAAGLQTFCPVRPWTFTGPGLPMMLGIFQVGLFLLMTLYMVWKAPTVEGVLDGSMDPTGVVLKPRVVEVEMVVGKALATDGDPDYDSENPLYNGAATMIRPYPLPKSAKAAKAAAVMEEDEATLAAAAAAAAAAGSDTASSDYEAKDDPEMQDDLSVMQSEYAGPADLEMIVEESEEDRTSSRYESETRYSHAPSYSDTYSDYGDRPARQQHASRGSHAAPIR</sequence>
<dbReference type="EMBL" id="FN648376">
    <property type="protein sequence ID" value="CBN74404.1"/>
    <property type="molecule type" value="Genomic_DNA"/>
</dbReference>